<name>A0AC35EVV8_9BILA</name>
<evidence type="ECO:0000313" key="2">
    <source>
        <dbReference type="WBParaSite" id="PS1159_v2.g11177.t1"/>
    </source>
</evidence>
<evidence type="ECO:0000313" key="1">
    <source>
        <dbReference type="Proteomes" id="UP000887580"/>
    </source>
</evidence>
<reference evidence="2" key="1">
    <citation type="submission" date="2022-11" db="UniProtKB">
        <authorList>
            <consortium name="WormBaseParasite"/>
        </authorList>
    </citation>
    <scope>IDENTIFICATION</scope>
</reference>
<proteinExistence type="predicted"/>
<dbReference type="WBParaSite" id="PS1159_v2.g11177.t1">
    <property type="protein sequence ID" value="PS1159_v2.g11177.t1"/>
    <property type="gene ID" value="PS1159_v2.g11177"/>
</dbReference>
<dbReference type="Proteomes" id="UP000887580">
    <property type="component" value="Unplaced"/>
</dbReference>
<accession>A0AC35EVV8</accession>
<protein>
    <submittedName>
        <fullName evidence="2">Protein kinase domain-containing protein</fullName>
    </submittedName>
</protein>
<sequence>MPLVFIRVPANGGGGYEYDYEPTTATTKHADDKPLHQHPIPRRNLLRMKDECPCPLGNSQCSVAGPDALQIRTHLPLKSIDQSFHALDFNQNNNFSWPKSVEVTIEIYSNVLNLQRFNFSPATSYNFQWFPSSHDPSPPPFSHPILKNLTFSTLNNSYKFKTSVFLIFSFPESVVIMRSYFRLNIFSLHHFDCSQTINFLNPIKTDIIFACERTTAQNCFSSIPPYSPFCVTAQNISTSLISKKDTTNLLIEIKLLPLLLSQNFYSSSLINPKLNYSFAYGFCAPLIQSFGFHLSVKLREDHCQLRIDSIWKHNICSTPFENCKTTRVIQIPTTAPNVHYGFLYCVFHESAEFPDNQTMLQQLAYAKQINLPSSGRSLLHLQDDDSEIRTYFAYGGILLILFILLLITLIQKRRQSKPLAANMLQFLKADEWELNESDVLIQFVHKIGNGSTAEVYRGKLSKDFRTPANGPVVLDESYQVAVKILKKNASETQKAEFSAEMEISKLIGRNNRIVNLIGVMQLRRPPLIVFEICPNGDLRRCLHKCRQYVYELSSKGFSIEKMDDISSIPQVNENFVFTFKRLIRLAIQICLGMEYLASRQLIHGDLASRNVFLTTKSSIKIGDYGLCRKESDSTMLSTFIMTDNRARWAAPEILQREYQCLASDVWSYGILLYELVTLGAIPYHNISNTTELAKMLNDGYRLSKPTFCPDQFYLIMNTCWIQHSSDRPSFPFLTNSLTDFYDSIDTKDNEANFYVTPDPKRELYTLPLIKASTIDSPATNPPPPSFNFVESQSSTPKLQDSPSASNSRIKSSRSLVAKAMTNAAKTSVEKKEELIHETERLLGFS</sequence>
<organism evidence="1 2">
    <name type="scientific">Panagrolaimus sp. PS1159</name>
    <dbReference type="NCBI Taxonomy" id="55785"/>
    <lineage>
        <taxon>Eukaryota</taxon>
        <taxon>Metazoa</taxon>
        <taxon>Ecdysozoa</taxon>
        <taxon>Nematoda</taxon>
        <taxon>Chromadorea</taxon>
        <taxon>Rhabditida</taxon>
        <taxon>Tylenchina</taxon>
        <taxon>Panagrolaimomorpha</taxon>
        <taxon>Panagrolaimoidea</taxon>
        <taxon>Panagrolaimidae</taxon>
        <taxon>Panagrolaimus</taxon>
    </lineage>
</organism>